<dbReference type="EMBL" id="KU057179">
    <property type="protein sequence ID" value="AML60652.1"/>
    <property type="molecule type" value="Genomic_DNA"/>
</dbReference>
<feature type="domain" description="NADH:quinone oxidoreductase/Mrp antiporter transmembrane" evidence="6">
    <location>
        <begin position="449"/>
        <end position="517"/>
    </location>
</feature>
<keyword evidence="4 5" id="KW-0472">Membrane</keyword>
<dbReference type="HAMAP" id="MF_00445">
    <property type="entry name" value="NDH1_NuoN_1"/>
    <property type="match status" value="1"/>
</dbReference>
<feature type="transmembrane region" description="Helical" evidence="5">
    <location>
        <begin position="147"/>
        <end position="165"/>
    </location>
</feature>
<feature type="transmembrane region" description="Helical" evidence="5">
    <location>
        <begin position="335"/>
        <end position="354"/>
    </location>
</feature>
<keyword evidence="2 5" id="KW-0812">Transmembrane</keyword>
<organism evidence="7">
    <name type="scientific">Moramonas marocensis</name>
    <dbReference type="NCBI Taxonomy" id="1805496"/>
    <lineage>
        <taxon>Eukaryota</taxon>
        <taxon>Discoba</taxon>
        <taxon>Jakobida</taxon>
        <taxon>Histionina</taxon>
        <taxon>Moramonas</taxon>
    </lineage>
</organism>
<dbReference type="GO" id="GO:0016020">
    <property type="term" value="C:membrane"/>
    <property type="evidence" value="ECO:0007669"/>
    <property type="project" value="UniProtKB-SubCell"/>
</dbReference>
<dbReference type="GO" id="GO:0008137">
    <property type="term" value="F:NADH dehydrogenase (ubiquinone) activity"/>
    <property type="evidence" value="ECO:0007669"/>
    <property type="project" value="InterPro"/>
</dbReference>
<evidence type="ECO:0000256" key="2">
    <source>
        <dbReference type="ARBA" id="ARBA00022692"/>
    </source>
</evidence>
<sequence>MSSNFLENAYGIKQLFPEIFLGVSILLLLTYGVIYTTSSKYYFPLMIQNIGYLSIIVLVITFLLLMNNPVHIGFADSIHSNIILNNHIEDKSSLMTLGYLVNNPISLINQMLVLDDLTLFVKGVLLITSIASILISFDYIKKEKINFFEYFILVLLALLGMLLVTSSSDLMSMYLGIEFQSLCLYVLASFQRHSPFSAEAGLKYFILGAFSSGILLFGISILYGFTGITNFEDLAKIFISCVPHFPTDLAIENTSIIGERPQIDLAVIIGIIFIGIGLLFKIYAVPFHLWVPDVYQGSPTIVTAFFAITPSISIFALIIRFLISTFYDFLHYWQPVLLFSSIASMLVGSIFAYQQENFKRLLAYSAIGHVGYILLALLTASPEGIQALLIYIVIYICMTLNFFTLLLSLRKINISHFQNHEKELLLASNSDQINMSIDRDIDKKNKVDHHNITHTKQLLGFYQSNPILSITLTTILFSMTGIPPLAGFFSKLYVLITAIQSSFLIPVFIAIIASVISSVYYLRIIQIISFQKAKQWISLEQIDKKKATLLAITLFLILFFFIYPSPLLLLTHKIALTVTL</sequence>
<name>A0A140F2L8_9EUKA</name>
<feature type="transmembrane region" description="Helical" evidence="5">
    <location>
        <begin position="361"/>
        <end position="382"/>
    </location>
</feature>
<evidence type="ECO:0000259" key="6">
    <source>
        <dbReference type="Pfam" id="PF00361"/>
    </source>
</evidence>
<dbReference type="NCBIfam" id="TIGR01770">
    <property type="entry name" value="NDH_I_N"/>
    <property type="match status" value="1"/>
</dbReference>
<dbReference type="GO" id="GO:0042773">
    <property type="term" value="P:ATP synthesis coupled electron transport"/>
    <property type="evidence" value="ECO:0007669"/>
    <property type="project" value="InterPro"/>
</dbReference>
<feature type="transmembrane region" description="Helical" evidence="5">
    <location>
        <begin position="202"/>
        <end position="225"/>
    </location>
</feature>
<dbReference type="InterPro" id="IPR001750">
    <property type="entry name" value="ND/Mrp_TM"/>
</dbReference>
<feature type="transmembrane region" description="Helical" evidence="5">
    <location>
        <begin position="388"/>
        <end position="409"/>
    </location>
</feature>
<dbReference type="AlphaFoldDB" id="A0A140F2L8"/>
<dbReference type="Pfam" id="PF00361">
    <property type="entry name" value="Proton_antipo_M"/>
    <property type="match status" value="2"/>
</dbReference>
<feature type="transmembrane region" description="Helical" evidence="5">
    <location>
        <begin position="547"/>
        <end position="563"/>
    </location>
</feature>
<reference evidence="7" key="1">
    <citation type="submission" date="2015-11" db="EMBL/GenBank/DDBJ databases">
        <authorList>
            <person name="Zhang Y."/>
            <person name="Guo Z."/>
        </authorList>
    </citation>
    <scope>NUCLEOTIDE SEQUENCE</scope>
</reference>
<feature type="transmembrane region" description="Helical" evidence="5">
    <location>
        <begin position="301"/>
        <end position="323"/>
    </location>
</feature>
<gene>
    <name evidence="7" type="ORF">Mmmito_0094</name>
</gene>
<keyword evidence="3 5" id="KW-1133">Transmembrane helix</keyword>
<evidence type="ECO:0000256" key="3">
    <source>
        <dbReference type="ARBA" id="ARBA00022989"/>
    </source>
</evidence>
<feature type="transmembrane region" description="Helical" evidence="5">
    <location>
        <begin position="15"/>
        <end position="34"/>
    </location>
</feature>
<proteinExistence type="inferred from homology"/>
<comment type="subcellular location">
    <subcellularLocation>
        <location evidence="1">Membrane</location>
        <topology evidence="1">Multi-pass membrane protein</topology>
    </subcellularLocation>
</comment>
<evidence type="ECO:0000256" key="4">
    <source>
        <dbReference type="ARBA" id="ARBA00023136"/>
    </source>
</evidence>
<reference evidence="7" key="2">
    <citation type="journal article" date="2016" name="Open Biol.">
        <title>Moramonas marocensis gen. nov., sp. nov.: a jakobid flagellate isolated from desert soil with a bacteria-like, but bloated mitochondrial genome.</title>
        <authorList>
            <person name="Strassert J.F."/>
            <person name="Tikhonenkov D.V."/>
            <person name="Pombert J.F."/>
            <person name="Kolisko M."/>
            <person name="Tai V."/>
            <person name="Mylnikov A.P."/>
            <person name="Keeling P.J."/>
        </authorList>
    </citation>
    <scope>NUCLEOTIDE SEQUENCE</scope>
</reference>
<feature type="transmembrane region" description="Helical" evidence="5">
    <location>
        <begin position="492"/>
        <end position="522"/>
    </location>
</feature>
<protein>
    <submittedName>
        <fullName evidence="7">NADH dehydrogenase subunit 2</fullName>
    </submittedName>
</protein>
<feature type="transmembrane region" description="Helical" evidence="5">
    <location>
        <begin position="466"/>
        <end position="486"/>
    </location>
</feature>
<feature type="transmembrane region" description="Helical" evidence="5">
    <location>
        <begin position="41"/>
        <end position="65"/>
    </location>
</feature>
<accession>A0A140F2L8</accession>
<feature type="transmembrane region" description="Helical" evidence="5">
    <location>
        <begin position="265"/>
        <end position="289"/>
    </location>
</feature>
<dbReference type="PANTHER" id="PTHR22773">
    <property type="entry name" value="NADH DEHYDROGENASE"/>
    <property type="match status" value="1"/>
</dbReference>
<evidence type="ECO:0000256" key="1">
    <source>
        <dbReference type="ARBA" id="ARBA00004141"/>
    </source>
</evidence>
<evidence type="ECO:0000313" key="7">
    <source>
        <dbReference type="EMBL" id="AML60652.1"/>
    </source>
</evidence>
<feature type="domain" description="NADH:quinone oxidoreductase/Mrp antiporter transmembrane" evidence="6">
    <location>
        <begin position="167"/>
        <end position="411"/>
    </location>
</feature>
<dbReference type="InterPro" id="IPR010096">
    <property type="entry name" value="NADH-Q_OxRdtase_suN/2"/>
</dbReference>
<keyword evidence="7" id="KW-0496">Mitochondrion</keyword>
<feature type="transmembrane region" description="Helical" evidence="5">
    <location>
        <begin position="119"/>
        <end position="140"/>
    </location>
</feature>
<geneLocation type="mitochondrion" evidence="7"/>
<evidence type="ECO:0000256" key="5">
    <source>
        <dbReference type="SAM" id="Phobius"/>
    </source>
</evidence>